<evidence type="ECO:0000313" key="4">
    <source>
        <dbReference type="Proteomes" id="UP000054560"/>
    </source>
</evidence>
<dbReference type="eggNOG" id="KOG4569">
    <property type="taxonomic scope" value="Eukaryota"/>
</dbReference>
<dbReference type="Gene3D" id="3.40.50.1820">
    <property type="entry name" value="alpha/beta hydrolase"/>
    <property type="match status" value="1"/>
</dbReference>
<feature type="compositionally biased region" description="Basic and acidic residues" evidence="1">
    <location>
        <begin position="1"/>
        <end position="13"/>
    </location>
</feature>
<evidence type="ECO:0000313" key="3">
    <source>
        <dbReference type="EMBL" id="KNC77626.1"/>
    </source>
</evidence>
<dbReference type="Pfam" id="PF01764">
    <property type="entry name" value="Lipase_3"/>
    <property type="match status" value="1"/>
</dbReference>
<keyword evidence="4" id="KW-1185">Reference proteome</keyword>
<protein>
    <recommendedName>
        <fullName evidence="2">Fungal lipase-type domain-containing protein</fullName>
    </recommendedName>
</protein>
<feature type="domain" description="Fungal lipase-type" evidence="2">
    <location>
        <begin position="300"/>
        <end position="373"/>
    </location>
</feature>
<dbReference type="Proteomes" id="UP000054560">
    <property type="component" value="Unassembled WGS sequence"/>
</dbReference>
<dbReference type="OrthoDB" id="430884at2759"/>
<dbReference type="PANTHER" id="PTHR47759:SF2">
    <property type="entry name" value="TRIGLYCERIDE LIPASE"/>
    <property type="match status" value="1"/>
</dbReference>
<dbReference type="SUPFAM" id="SSF53474">
    <property type="entry name" value="alpha/beta-Hydrolases"/>
    <property type="match status" value="1"/>
</dbReference>
<dbReference type="InterPro" id="IPR029058">
    <property type="entry name" value="AB_hydrolase_fold"/>
</dbReference>
<feature type="region of interest" description="Disordered" evidence="1">
    <location>
        <begin position="259"/>
        <end position="299"/>
    </location>
</feature>
<dbReference type="GeneID" id="25910418"/>
<evidence type="ECO:0000256" key="1">
    <source>
        <dbReference type="SAM" id="MobiDB-lite"/>
    </source>
</evidence>
<proteinExistence type="predicted"/>
<feature type="compositionally biased region" description="Basic and acidic residues" evidence="1">
    <location>
        <begin position="157"/>
        <end position="168"/>
    </location>
</feature>
<organism evidence="3 4">
    <name type="scientific">Sphaeroforma arctica JP610</name>
    <dbReference type="NCBI Taxonomy" id="667725"/>
    <lineage>
        <taxon>Eukaryota</taxon>
        <taxon>Ichthyosporea</taxon>
        <taxon>Ichthyophonida</taxon>
        <taxon>Sphaeroforma</taxon>
    </lineage>
</organism>
<feature type="compositionally biased region" description="Basic and acidic residues" evidence="1">
    <location>
        <begin position="176"/>
        <end position="191"/>
    </location>
</feature>
<dbReference type="RefSeq" id="XP_014151528.1">
    <property type="nucleotide sequence ID" value="XM_014296053.1"/>
</dbReference>
<dbReference type="GO" id="GO:0006629">
    <property type="term" value="P:lipid metabolic process"/>
    <property type="evidence" value="ECO:0007669"/>
    <property type="project" value="InterPro"/>
</dbReference>
<dbReference type="CDD" id="cd00519">
    <property type="entry name" value="Lipase_3"/>
    <property type="match status" value="1"/>
</dbReference>
<feature type="region of interest" description="Disordered" evidence="1">
    <location>
        <begin position="1"/>
        <end position="24"/>
    </location>
</feature>
<dbReference type="PANTHER" id="PTHR47759">
    <property type="entry name" value="OS04G0509100 PROTEIN"/>
    <property type="match status" value="1"/>
</dbReference>
<accession>A0A0L0FMC1</accession>
<feature type="compositionally biased region" description="Basic and acidic residues" evidence="1">
    <location>
        <begin position="259"/>
        <end position="272"/>
    </location>
</feature>
<reference evidence="3 4" key="1">
    <citation type="submission" date="2011-02" db="EMBL/GenBank/DDBJ databases">
        <title>The Genome Sequence of Sphaeroforma arctica JP610.</title>
        <authorList>
            <consortium name="The Broad Institute Genome Sequencing Platform"/>
            <person name="Russ C."/>
            <person name="Cuomo C."/>
            <person name="Young S.K."/>
            <person name="Zeng Q."/>
            <person name="Gargeya S."/>
            <person name="Alvarado L."/>
            <person name="Berlin A."/>
            <person name="Chapman S.B."/>
            <person name="Chen Z."/>
            <person name="Freedman E."/>
            <person name="Gellesch M."/>
            <person name="Goldberg J."/>
            <person name="Griggs A."/>
            <person name="Gujja S."/>
            <person name="Heilman E."/>
            <person name="Heiman D."/>
            <person name="Howarth C."/>
            <person name="Mehta T."/>
            <person name="Neiman D."/>
            <person name="Pearson M."/>
            <person name="Roberts A."/>
            <person name="Saif S."/>
            <person name="Shea T."/>
            <person name="Shenoy N."/>
            <person name="Sisk P."/>
            <person name="Stolte C."/>
            <person name="Sykes S."/>
            <person name="White J."/>
            <person name="Yandava C."/>
            <person name="Burger G."/>
            <person name="Gray M.W."/>
            <person name="Holland P.W.H."/>
            <person name="King N."/>
            <person name="Lang F.B.F."/>
            <person name="Roger A.J."/>
            <person name="Ruiz-Trillo I."/>
            <person name="Haas B."/>
            <person name="Nusbaum C."/>
            <person name="Birren B."/>
        </authorList>
    </citation>
    <scope>NUCLEOTIDE SEQUENCE [LARGE SCALE GENOMIC DNA]</scope>
    <source>
        <strain evidence="3 4">JP610</strain>
    </source>
</reference>
<dbReference type="InterPro" id="IPR002921">
    <property type="entry name" value="Fungal_lipase-type"/>
</dbReference>
<dbReference type="AlphaFoldDB" id="A0A0L0FMC1"/>
<feature type="region of interest" description="Disordered" evidence="1">
    <location>
        <begin position="157"/>
        <end position="206"/>
    </location>
</feature>
<evidence type="ECO:0000259" key="2">
    <source>
        <dbReference type="Pfam" id="PF01764"/>
    </source>
</evidence>
<dbReference type="EMBL" id="KQ242676">
    <property type="protein sequence ID" value="KNC77626.1"/>
    <property type="molecule type" value="Genomic_DNA"/>
</dbReference>
<name>A0A0L0FMC1_9EUKA</name>
<gene>
    <name evidence="3" type="ORF">SARC_09914</name>
</gene>
<sequence>MKTSDRKDSESTQHIHTPPYFDTEEDTTDIHAHVHHINDNTDTHAHVHQNERSMSHHDTIDMGSDTVHAKLLTNVSSTRLSLGVNRDDIEMAVHGEAEVMSGGGRSSVGALREQRFEETILGADERVHRPYTAMRGDRVSGAPIIGGPDHEVDRGNGMESECGRHMESQCELVGDSGDRSSARKRNQERVDSGASDTDDAGTESVTHKKVVRRKLHSCRGAEAIECHRENILVHRGFLRAFQAIRDEVVAVIREQMNRHIQEVEPNEQHPESDNGTGSAPYSGPGDRTDNRTTPNNTEAKHTPLSIFITGHSLGGALATLCAYELGLRFDTSQLGLTVYTFGSPRVGNKPFTQKFNRMISHCHRLVNDGDIVTGRVLGFGVSAQVGSVWEI</sequence>